<dbReference type="GeneID" id="86821244"/>
<keyword evidence="10" id="KW-1185">Reference proteome</keyword>
<dbReference type="GO" id="GO:0016020">
    <property type="term" value="C:membrane"/>
    <property type="evidence" value="ECO:0007669"/>
    <property type="project" value="UniProtKB-SubCell"/>
</dbReference>
<sequence length="475" mass="54736">MYKRKPDGWLKHVDFIILDLLSMHLAFVIAFVIRQGAALPYADSFYRNIAIVLSLLYLVVIFLTQSHKGIMRRGYYKELVASVKHVTYIVGLLLCYLFFTQTSKNYSRIIFLIMWVIQIGLTYLFRILWKERIKRLSESGEGHRSLLLLTTSERAQKVIKTMKDNNYEYLKFAGVGILDKDICGREIEGVSVVANVDNVLNWIKQNWVDEVFIEMSTEMQDAVISQRLVDSCMEMGITVHRKLAKNIINSRNQSIETLAGYTVLSTSGVNMITTKQLFFKRIIDICGGFVGCILTGIVFLFVAPCIYVKSPGPIFFAQVRVGKNGKLFKIYKFRSMYMDAEERKKELMAQNEMQGFMFKMENDPRIIKGIGSFIRKTSIDELPQFWNVLKGDMSLVGTRPPTLDEWEQYELHHRKRLAIKPGITGMWQVSGRNNITDFEEVVELDTKYILNWSFKLDILILLKTVLIVLKGRGAA</sequence>
<evidence type="ECO:0000256" key="7">
    <source>
        <dbReference type="SAM" id="Phobius"/>
    </source>
</evidence>
<dbReference type="eggNOG" id="COG2148">
    <property type="taxonomic scope" value="Bacteria"/>
</dbReference>
<dbReference type="GO" id="GO:0016780">
    <property type="term" value="F:phosphotransferase activity, for other substituted phosphate groups"/>
    <property type="evidence" value="ECO:0007669"/>
    <property type="project" value="TreeGrafter"/>
</dbReference>
<dbReference type="InterPro" id="IPR003362">
    <property type="entry name" value="Bact_transf"/>
</dbReference>
<dbReference type="RefSeq" id="WP_005944695.1">
    <property type="nucleotide sequence ID" value="NZ_CP136423.1"/>
</dbReference>
<evidence type="ECO:0000256" key="4">
    <source>
        <dbReference type="ARBA" id="ARBA00022692"/>
    </source>
</evidence>
<organism evidence="9 10">
    <name type="scientific">Blautia hydrogenotrophica (strain DSM 10507 / JCM 14656 / S5a33)</name>
    <name type="common">Ruminococcus hydrogenotrophicus</name>
    <dbReference type="NCBI Taxonomy" id="476272"/>
    <lineage>
        <taxon>Bacteria</taxon>
        <taxon>Bacillati</taxon>
        <taxon>Bacillota</taxon>
        <taxon>Clostridia</taxon>
        <taxon>Lachnospirales</taxon>
        <taxon>Lachnospiraceae</taxon>
        <taxon>Blautia</taxon>
    </lineage>
</organism>
<gene>
    <name evidence="9" type="ORF">RUMHYD_00076</name>
</gene>
<feature type="transmembrane region" description="Helical" evidence="7">
    <location>
        <begin position="45"/>
        <end position="64"/>
    </location>
</feature>
<dbReference type="PANTHER" id="PTHR30576:SF10">
    <property type="entry name" value="SLL5057 PROTEIN"/>
    <property type="match status" value="1"/>
</dbReference>
<feature type="domain" description="Bacterial sugar transferase" evidence="8">
    <location>
        <begin position="280"/>
        <end position="470"/>
    </location>
</feature>
<feature type="transmembrane region" description="Helical" evidence="7">
    <location>
        <begin position="282"/>
        <end position="303"/>
    </location>
</feature>
<dbReference type="InterPro" id="IPR017475">
    <property type="entry name" value="EPS_sugar_tfrase"/>
</dbReference>
<evidence type="ECO:0000313" key="9">
    <source>
        <dbReference type="EMBL" id="EEG51019.1"/>
    </source>
</evidence>
<dbReference type="PATRIC" id="fig|476272.21.peg.3082"/>
<dbReference type="HOGENOM" id="CLU_024920_3_4_9"/>
<keyword evidence="4 7" id="KW-0812">Transmembrane</keyword>
<protein>
    <recommendedName>
        <fullName evidence="8">Bacterial sugar transferase domain-containing protein</fullName>
    </recommendedName>
</protein>
<comment type="caution">
    <text evidence="9">The sequence shown here is derived from an EMBL/GenBank/DDBJ whole genome shotgun (WGS) entry which is preliminary data.</text>
</comment>
<comment type="similarity">
    <text evidence="2">Belongs to the bacterial sugar transferase family.</text>
</comment>
<reference evidence="9 10" key="2">
    <citation type="submission" date="2009-02" db="EMBL/GenBank/DDBJ databases">
        <title>Draft genome sequence of Blautia hydrogenotrophica DSM 10507 (Ruminococcus hydrogenotrophicus DSM 10507).</title>
        <authorList>
            <person name="Sudarsanam P."/>
            <person name="Ley R."/>
            <person name="Guruge J."/>
            <person name="Turnbaugh P.J."/>
            <person name="Mahowald M."/>
            <person name="Liep D."/>
            <person name="Gordon J."/>
        </authorList>
    </citation>
    <scope>NUCLEOTIDE SEQUENCE [LARGE SCALE GENOMIC DNA]</scope>
    <source>
        <strain evidence="10">DSM 10507 / JCM 14656 / S5a33</strain>
    </source>
</reference>
<keyword evidence="5 7" id="KW-1133">Transmembrane helix</keyword>
<dbReference type="NCBIfam" id="TIGR03025">
    <property type="entry name" value="EPS_sugtrans"/>
    <property type="match status" value="1"/>
</dbReference>
<reference evidence="9 10" key="1">
    <citation type="submission" date="2009-01" db="EMBL/GenBank/DDBJ databases">
        <authorList>
            <person name="Fulton L."/>
            <person name="Clifton S."/>
            <person name="Fulton B."/>
            <person name="Xu J."/>
            <person name="Minx P."/>
            <person name="Pepin K.H."/>
            <person name="Johnson M."/>
            <person name="Bhonagiri V."/>
            <person name="Nash W.E."/>
            <person name="Mardis E.R."/>
            <person name="Wilson R.K."/>
        </authorList>
    </citation>
    <scope>NUCLEOTIDE SEQUENCE [LARGE SCALE GENOMIC DNA]</scope>
    <source>
        <strain evidence="10">DSM 10507 / JCM 14656 / S5a33</strain>
    </source>
</reference>
<keyword evidence="6 7" id="KW-0472">Membrane</keyword>
<evidence type="ECO:0000256" key="2">
    <source>
        <dbReference type="ARBA" id="ARBA00006464"/>
    </source>
</evidence>
<feature type="transmembrane region" description="Helical" evidence="7">
    <location>
        <begin position="109"/>
        <end position="129"/>
    </location>
</feature>
<dbReference type="PANTHER" id="PTHR30576">
    <property type="entry name" value="COLANIC BIOSYNTHESIS UDP-GLUCOSE LIPID CARRIER TRANSFERASE"/>
    <property type="match status" value="1"/>
</dbReference>
<comment type="subcellular location">
    <subcellularLocation>
        <location evidence="1">Membrane</location>
        <topology evidence="1">Multi-pass membrane protein</topology>
    </subcellularLocation>
</comment>
<dbReference type="EMBL" id="ACBZ01000002">
    <property type="protein sequence ID" value="EEG51019.1"/>
    <property type="molecule type" value="Genomic_DNA"/>
</dbReference>
<evidence type="ECO:0000313" key="10">
    <source>
        <dbReference type="Proteomes" id="UP000003100"/>
    </source>
</evidence>
<evidence type="ECO:0000259" key="8">
    <source>
        <dbReference type="Pfam" id="PF02397"/>
    </source>
</evidence>
<accession>C0CGW3</accession>
<feature type="transmembrane region" description="Helical" evidence="7">
    <location>
        <begin position="85"/>
        <end position="103"/>
    </location>
</feature>
<feature type="transmembrane region" description="Helical" evidence="7">
    <location>
        <begin position="12"/>
        <end position="33"/>
    </location>
</feature>
<dbReference type="AlphaFoldDB" id="C0CGW3"/>
<dbReference type="Pfam" id="PF13727">
    <property type="entry name" value="CoA_binding_3"/>
    <property type="match status" value="1"/>
</dbReference>
<dbReference type="Pfam" id="PF02397">
    <property type="entry name" value="Bac_transf"/>
    <property type="match status" value="1"/>
</dbReference>
<dbReference type="Proteomes" id="UP000003100">
    <property type="component" value="Unassembled WGS sequence"/>
</dbReference>
<evidence type="ECO:0000256" key="1">
    <source>
        <dbReference type="ARBA" id="ARBA00004141"/>
    </source>
</evidence>
<evidence type="ECO:0000256" key="6">
    <source>
        <dbReference type="ARBA" id="ARBA00023136"/>
    </source>
</evidence>
<name>C0CGW3_BLAHS</name>
<evidence type="ECO:0000256" key="5">
    <source>
        <dbReference type="ARBA" id="ARBA00022989"/>
    </source>
</evidence>
<evidence type="ECO:0000256" key="3">
    <source>
        <dbReference type="ARBA" id="ARBA00022679"/>
    </source>
</evidence>
<proteinExistence type="inferred from homology"/>
<keyword evidence="3" id="KW-0808">Transferase</keyword>